<dbReference type="GO" id="GO:0005634">
    <property type="term" value="C:nucleus"/>
    <property type="evidence" value="ECO:0007669"/>
    <property type="project" value="UniProtKB-SubCell"/>
</dbReference>
<dbReference type="InterPro" id="IPR050517">
    <property type="entry name" value="DDR_Repair_Kinase"/>
</dbReference>
<keyword evidence="8" id="KW-1185">Reference proteome</keyword>
<dbReference type="InterPro" id="IPR000403">
    <property type="entry name" value="PI3/4_kinase_cat_dom"/>
</dbReference>
<dbReference type="SMART" id="SM01343">
    <property type="entry name" value="FATC"/>
    <property type="match status" value="1"/>
</dbReference>
<evidence type="ECO:0000256" key="2">
    <source>
        <dbReference type="ARBA" id="ARBA00022527"/>
    </source>
</evidence>
<evidence type="ECO:0000256" key="3">
    <source>
        <dbReference type="ARBA" id="ARBA00022763"/>
    </source>
</evidence>
<dbReference type="GO" id="GO:0000077">
    <property type="term" value="P:DNA damage checkpoint signaling"/>
    <property type="evidence" value="ECO:0007669"/>
    <property type="project" value="TreeGrafter"/>
</dbReference>
<evidence type="ECO:0000313" key="8">
    <source>
        <dbReference type="Proteomes" id="UP000007819"/>
    </source>
</evidence>
<accession>A0A8R2JM97</accession>
<protein>
    <recommendedName>
        <fullName evidence="9">Non-specific serine/threonine protein kinase</fullName>
    </recommendedName>
</protein>
<dbReference type="Pfam" id="PF02260">
    <property type="entry name" value="FATC"/>
    <property type="match status" value="1"/>
</dbReference>
<reference evidence="7" key="2">
    <citation type="submission" date="2022-06" db="UniProtKB">
        <authorList>
            <consortium name="EnsemblMetazoa"/>
        </authorList>
    </citation>
    <scope>IDENTIFICATION</scope>
</reference>
<dbReference type="EnsemblMetazoa" id="XM_029486292.1">
    <property type="protein sequence ID" value="XP_029342152.1"/>
    <property type="gene ID" value="LOC115033542"/>
</dbReference>
<evidence type="ECO:0000259" key="6">
    <source>
        <dbReference type="PROSITE" id="PS51190"/>
    </source>
</evidence>
<evidence type="ECO:0008006" key="9">
    <source>
        <dbReference type="Google" id="ProtNLM"/>
    </source>
</evidence>
<dbReference type="PANTHER" id="PTHR11139:SF69">
    <property type="entry name" value="SERINE_THREONINE-PROTEIN KINASE ATR"/>
    <property type="match status" value="1"/>
</dbReference>
<evidence type="ECO:0000313" key="7">
    <source>
        <dbReference type="EnsemblMetazoa" id="XP_029342152.1"/>
    </source>
</evidence>
<dbReference type="PROSITE" id="PS51190">
    <property type="entry name" value="FATC"/>
    <property type="match status" value="1"/>
</dbReference>
<dbReference type="GO" id="GO:0005694">
    <property type="term" value="C:chromosome"/>
    <property type="evidence" value="ECO:0007669"/>
    <property type="project" value="TreeGrafter"/>
</dbReference>
<dbReference type="GO" id="GO:0000723">
    <property type="term" value="P:telomere maintenance"/>
    <property type="evidence" value="ECO:0007669"/>
    <property type="project" value="TreeGrafter"/>
</dbReference>
<organism evidence="7 8">
    <name type="scientific">Acyrthosiphon pisum</name>
    <name type="common">Pea aphid</name>
    <dbReference type="NCBI Taxonomy" id="7029"/>
    <lineage>
        <taxon>Eukaryota</taxon>
        <taxon>Metazoa</taxon>
        <taxon>Ecdysozoa</taxon>
        <taxon>Arthropoda</taxon>
        <taxon>Hexapoda</taxon>
        <taxon>Insecta</taxon>
        <taxon>Pterygota</taxon>
        <taxon>Neoptera</taxon>
        <taxon>Paraneoptera</taxon>
        <taxon>Hemiptera</taxon>
        <taxon>Sternorrhyncha</taxon>
        <taxon>Aphidomorpha</taxon>
        <taxon>Aphidoidea</taxon>
        <taxon>Aphididae</taxon>
        <taxon>Macrosiphini</taxon>
        <taxon>Acyrthosiphon</taxon>
    </lineage>
</organism>
<dbReference type="OrthoDB" id="381190at2759"/>
<evidence type="ECO:0000256" key="4">
    <source>
        <dbReference type="ARBA" id="ARBA00023242"/>
    </source>
</evidence>
<feature type="domain" description="FATC" evidence="6">
    <location>
        <begin position="89"/>
        <end position="121"/>
    </location>
</feature>
<sequence>MVDAMETGELEGMLSSACEITNRVMRYLTEQLISVLKPFLYDPLVMWIGRDTIVDENSEMANDQAKGHLNNIEMRLQGYVRANLKNSSMPLSVAGQTRKLIEEAISVENLCQMYIDWSAFL</sequence>
<keyword evidence="2" id="KW-0808">Transferase</keyword>
<keyword evidence="3" id="KW-0227">DNA damage</keyword>
<dbReference type="Proteomes" id="UP000007819">
    <property type="component" value="Chromosome A1"/>
</dbReference>
<dbReference type="GO" id="GO:0006281">
    <property type="term" value="P:DNA repair"/>
    <property type="evidence" value="ECO:0007669"/>
    <property type="project" value="TreeGrafter"/>
</dbReference>
<dbReference type="GO" id="GO:0004674">
    <property type="term" value="F:protein serine/threonine kinase activity"/>
    <property type="evidence" value="ECO:0007669"/>
    <property type="project" value="UniProtKB-KW"/>
</dbReference>
<comment type="subcellular location">
    <subcellularLocation>
        <location evidence="1">Nucleus</location>
    </subcellularLocation>
</comment>
<dbReference type="AlphaFoldDB" id="A0A8R2JM97"/>
<dbReference type="SUPFAM" id="SSF56112">
    <property type="entry name" value="Protein kinase-like (PK-like)"/>
    <property type="match status" value="1"/>
</dbReference>
<dbReference type="RefSeq" id="XP_029342152.1">
    <property type="nucleotide sequence ID" value="XM_029486292.1"/>
</dbReference>
<dbReference type="InterPro" id="IPR011009">
    <property type="entry name" value="Kinase-like_dom_sf"/>
</dbReference>
<keyword evidence="4" id="KW-0539">Nucleus</keyword>
<dbReference type="PANTHER" id="PTHR11139">
    <property type="entry name" value="ATAXIA TELANGIECTASIA MUTATED ATM -RELATED"/>
    <property type="match status" value="1"/>
</dbReference>
<feature type="domain" description="PI3K/PI4K catalytic" evidence="5">
    <location>
        <begin position="1"/>
        <end position="92"/>
    </location>
</feature>
<dbReference type="KEGG" id="api:115033542"/>
<evidence type="ECO:0000259" key="5">
    <source>
        <dbReference type="PROSITE" id="PS50290"/>
    </source>
</evidence>
<keyword evidence="2" id="KW-0723">Serine/threonine-protein kinase</keyword>
<proteinExistence type="predicted"/>
<dbReference type="InterPro" id="IPR003152">
    <property type="entry name" value="FATC_dom"/>
</dbReference>
<dbReference type="GeneID" id="115033542"/>
<reference evidence="8" key="1">
    <citation type="submission" date="2010-06" db="EMBL/GenBank/DDBJ databases">
        <authorList>
            <person name="Jiang H."/>
            <person name="Abraham K."/>
            <person name="Ali S."/>
            <person name="Alsbrooks S.L."/>
            <person name="Anim B.N."/>
            <person name="Anosike U.S."/>
            <person name="Attaway T."/>
            <person name="Bandaranaike D.P."/>
            <person name="Battles P.K."/>
            <person name="Bell S.N."/>
            <person name="Bell A.V."/>
            <person name="Beltran B."/>
            <person name="Bickham C."/>
            <person name="Bustamante Y."/>
            <person name="Caleb T."/>
            <person name="Canada A."/>
            <person name="Cardenas V."/>
            <person name="Carter K."/>
            <person name="Chacko J."/>
            <person name="Chandrabose M.N."/>
            <person name="Chavez D."/>
            <person name="Chavez A."/>
            <person name="Chen L."/>
            <person name="Chu H.-S."/>
            <person name="Claassen K.J."/>
            <person name="Cockrell R."/>
            <person name="Collins M."/>
            <person name="Cooper J.A."/>
            <person name="Cree A."/>
            <person name="Curry S.M."/>
            <person name="Da Y."/>
            <person name="Dao M.D."/>
            <person name="Das B."/>
            <person name="Davila M.-L."/>
            <person name="Davy-Carroll L."/>
            <person name="Denson S."/>
            <person name="Dinh H."/>
            <person name="Ebong V.E."/>
            <person name="Edwards J.R."/>
            <person name="Egan A."/>
            <person name="El-Daye J."/>
            <person name="Escobedo L."/>
            <person name="Fernandez S."/>
            <person name="Fernando P.R."/>
            <person name="Flagg N."/>
            <person name="Forbes L.D."/>
            <person name="Fowler R.G."/>
            <person name="Fu Q."/>
            <person name="Gabisi R.A."/>
            <person name="Ganer J."/>
            <person name="Garbino Pronczuk A."/>
            <person name="Garcia R.M."/>
            <person name="Garner T."/>
            <person name="Garrett T.E."/>
            <person name="Gonzalez D.A."/>
            <person name="Hamid H."/>
            <person name="Hawkins E.S."/>
            <person name="Hirani K."/>
            <person name="Hogues M.E."/>
            <person name="Hollins B."/>
            <person name="Hsiao C.-H."/>
            <person name="Jabil R."/>
            <person name="James M.L."/>
            <person name="Jhangiani S.N."/>
            <person name="Johnson B."/>
            <person name="Johnson Q."/>
            <person name="Joshi V."/>
            <person name="Kalu J.B."/>
            <person name="Kam C."/>
            <person name="Kashfia A."/>
            <person name="Keebler J."/>
            <person name="Kisamo H."/>
            <person name="Kovar C.L."/>
            <person name="Lago L.A."/>
            <person name="Lai C.-Y."/>
            <person name="Laidlaw J."/>
            <person name="Lara F."/>
            <person name="Le T.-K."/>
            <person name="Lee S.L."/>
            <person name="Legall F.H."/>
            <person name="Lemon S.J."/>
            <person name="Lewis L.R."/>
            <person name="Li B."/>
            <person name="Liu Y."/>
            <person name="Liu Y.-S."/>
            <person name="Lopez J."/>
            <person name="Lozado R.J."/>
            <person name="Lu J."/>
            <person name="Madu R.C."/>
            <person name="Maheshwari M."/>
            <person name="Maheshwari R."/>
            <person name="Malloy K."/>
            <person name="Martinez E."/>
            <person name="Mathew T."/>
            <person name="Mercado I.C."/>
            <person name="Mercado C."/>
            <person name="Meyer B."/>
            <person name="Montgomery K."/>
            <person name="Morgan M.B."/>
            <person name="Munidasa M."/>
            <person name="Nazareth L.V."/>
            <person name="Nelson J."/>
            <person name="Ng B.M."/>
            <person name="Nguyen N.B."/>
            <person name="Nguyen P.Q."/>
            <person name="Nguyen T."/>
            <person name="Obregon M."/>
            <person name="Okwuonu G.O."/>
            <person name="Onwere C.G."/>
            <person name="Orozco G."/>
            <person name="Parra A."/>
            <person name="Patel S."/>
            <person name="Patil S."/>
            <person name="Perez A."/>
            <person name="Perez Y."/>
            <person name="Pham C."/>
            <person name="Primus E.L."/>
            <person name="Pu L.-L."/>
            <person name="Puazo M."/>
            <person name="Qin X."/>
            <person name="Quiroz J.B."/>
            <person name="Reese J."/>
            <person name="Richards S."/>
            <person name="Rives C.M."/>
            <person name="Robberts R."/>
            <person name="Ruiz S.J."/>
            <person name="Ruiz M.J."/>
            <person name="Santibanez J."/>
            <person name="Schneider B.W."/>
            <person name="Sisson I."/>
            <person name="Smith M."/>
            <person name="Sodergren E."/>
            <person name="Song X.-Z."/>
            <person name="Song B.B."/>
            <person name="Summersgill H."/>
            <person name="Thelus R."/>
            <person name="Thornton R.D."/>
            <person name="Trejos Z.Y."/>
            <person name="Usmani K."/>
            <person name="Vattathil S."/>
            <person name="Villasana D."/>
            <person name="Walker D.L."/>
            <person name="Wang S."/>
            <person name="Wang K."/>
            <person name="White C.S."/>
            <person name="Williams A.C."/>
            <person name="Williamson J."/>
            <person name="Wilson K."/>
            <person name="Woghiren I.O."/>
            <person name="Woodworth J.R."/>
            <person name="Worley K.C."/>
            <person name="Wright R.A."/>
            <person name="Wu W."/>
            <person name="Young L."/>
            <person name="Zhang L."/>
            <person name="Zhang J."/>
            <person name="Zhu Y."/>
            <person name="Muzny D.M."/>
            <person name="Weinstock G."/>
            <person name="Gibbs R.A."/>
        </authorList>
    </citation>
    <scope>NUCLEOTIDE SEQUENCE [LARGE SCALE GENOMIC DNA]</scope>
    <source>
        <strain evidence="8">LSR1</strain>
    </source>
</reference>
<name>A0A8R2JM97_ACYPI</name>
<evidence type="ECO:0000256" key="1">
    <source>
        <dbReference type="ARBA" id="ARBA00004123"/>
    </source>
</evidence>
<dbReference type="PROSITE" id="PS50290">
    <property type="entry name" value="PI3_4_KINASE_3"/>
    <property type="match status" value="1"/>
</dbReference>
<keyword evidence="2" id="KW-0418">Kinase</keyword>